<dbReference type="Pfam" id="PF00957">
    <property type="entry name" value="Synaptobrevin"/>
    <property type="match status" value="1"/>
</dbReference>
<sequence length="121" mass="13836">MADNSHNKADYQAIDVESSPERDQPFSQPGTSTQPKVDQVQQQVAQVTNMMQENISKILDRGQKLDHLEDRSALLSSKSEDFRVSSRRLGRKMKWQNMRVNIIIGLIVIALIIIIYFAVKH</sequence>
<gene>
    <name evidence="5" type="primary">107363270</name>
</gene>
<dbReference type="InterPro" id="IPR042855">
    <property type="entry name" value="V_SNARE_CC"/>
</dbReference>
<dbReference type="AlphaFoldDB" id="T1KE86"/>
<organism evidence="5 6">
    <name type="scientific">Tetranychus urticae</name>
    <name type="common">Two-spotted spider mite</name>
    <dbReference type="NCBI Taxonomy" id="32264"/>
    <lineage>
        <taxon>Eukaryota</taxon>
        <taxon>Metazoa</taxon>
        <taxon>Ecdysozoa</taxon>
        <taxon>Arthropoda</taxon>
        <taxon>Chelicerata</taxon>
        <taxon>Arachnida</taxon>
        <taxon>Acari</taxon>
        <taxon>Acariformes</taxon>
        <taxon>Trombidiformes</taxon>
        <taxon>Prostigmata</taxon>
        <taxon>Eleutherengona</taxon>
        <taxon>Raphignathae</taxon>
        <taxon>Tetranychoidea</taxon>
        <taxon>Tetranychidae</taxon>
        <taxon>Tetranychus</taxon>
    </lineage>
</organism>
<dbReference type="PANTHER" id="PTHR45701">
    <property type="entry name" value="SYNAPTOBREVIN FAMILY MEMBER"/>
    <property type="match status" value="1"/>
</dbReference>
<dbReference type="OrthoDB" id="6511117at2759"/>
<dbReference type="GO" id="GO:0016192">
    <property type="term" value="P:vesicle-mediated transport"/>
    <property type="evidence" value="ECO:0007669"/>
    <property type="project" value="InterPro"/>
</dbReference>
<dbReference type="PRINTS" id="PR00219">
    <property type="entry name" value="SYNAPTOBREVN"/>
</dbReference>
<dbReference type="Gene3D" id="1.20.5.110">
    <property type="match status" value="1"/>
</dbReference>
<dbReference type="HOGENOM" id="CLU_064620_4_1_1"/>
<dbReference type="eggNOG" id="KOG0860">
    <property type="taxonomic scope" value="Eukaryota"/>
</dbReference>
<dbReference type="PROSITE" id="PS00417">
    <property type="entry name" value="SYNAPTOBREVIN"/>
    <property type="match status" value="1"/>
</dbReference>
<keyword evidence="1" id="KW-0175">Coiled coil</keyword>
<evidence type="ECO:0000259" key="4">
    <source>
        <dbReference type="PROSITE" id="PS50892"/>
    </source>
</evidence>
<dbReference type="EMBL" id="CAEY01002034">
    <property type="status" value="NOT_ANNOTATED_CDS"/>
    <property type="molecule type" value="Genomic_DNA"/>
</dbReference>
<dbReference type="STRING" id="32264.T1KE86"/>
<feature type="domain" description="V-SNARE coiled-coil homology" evidence="4">
    <location>
        <begin position="36"/>
        <end position="96"/>
    </location>
</feature>
<evidence type="ECO:0000256" key="2">
    <source>
        <dbReference type="SAM" id="MobiDB-lite"/>
    </source>
</evidence>
<keyword evidence="6" id="KW-1185">Reference proteome</keyword>
<evidence type="ECO:0000256" key="1">
    <source>
        <dbReference type="PROSITE-ProRule" id="PRU00290"/>
    </source>
</evidence>
<feature type="region of interest" description="Disordered" evidence="2">
    <location>
        <begin position="1"/>
        <end position="37"/>
    </location>
</feature>
<name>T1KE86_TETUR</name>
<keyword evidence="3" id="KW-0812">Transmembrane</keyword>
<dbReference type="GO" id="GO:0016020">
    <property type="term" value="C:membrane"/>
    <property type="evidence" value="ECO:0007669"/>
    <property type="project" value="InterPro"/>
</dbReference>
<feature type="transmembrane region" description="Helical" evidence="3">
    <location>
        <begin position="100"/>
        <end position="119"/>
    </location>
</feature>
<evidence type="ECO:0000313" key="5">
    <source>
        <dbReference type="EnsemblMetazoa" id="tetur09g05680.1"/>
    </source>
</evidence>
<dbReference type="EnsemblMetazoa" id="tetur09g05680.1">
    <property type="protein sequence ID" value="tetur09g05680.1"/>
    <property type="gene ID" value="tetur09g05680"/>
</dbReference>
<keyword evidence="3" id="KW-1133">Transmembrane helix</keyword>
<dbReference type="Proteomes" id="UP000015104">
    <property type="component" value="Unassembled WGS sequence"/>
</dbReference>
<keyword evidence="3" id="KW-0472">Membrane</keyword>
<protein>
    <recommendedName>
        <fullName evidence="4">V-SNARE coiled-coil homology domain-containing protein</fullName>
    </recommendedName>
</protein>
<dbReference type="InterPro" id="IPR016444">
    <property type="entry name" value="Synaptobrevin/VAMP"/>
</dbReference>
<dbReference type="PROSITE" id="PS50892">
    <property type="entry name" value="V_SNARE"/>
    <property type="match status" value="1"/>
</dbReference>
<evidence type="ECO:0000256" key="3">
    <source>
        <dbReference type="SAM" id="Phobius"/>
    </source>
</evidence>
<dbReference type="InterPro" id="IPR001388">
    <property type="entry name" value="Synaptobrevin-like"/>
</dbReference>
<evidence type="ECO:0000313" key="6">
    <source>
        <dbReference type="Proteomes" id="UP000015104"/>
    </source>
</evidence>
<dbReference type="SUPFAM" id="SSF58038">
    <property type="entry name" value="SNARE fusion complex"/>
    <property type="match status" value="1"/>
</dbReference>
<accession>T1KE86</accession>
<reference evidence="5" key="2">
    <citation type="submission" date="2015-06" db="UniProtKB">
        <authorList>
            <consortium name="EnsemblMetazoa"/>
        </authorList>
    </citation>
    <scope>IDENTIFICATION</scope>
</reference>
<reference evidence="6" key="1">
    <citation type="submission" date="2011-08" db="EMBL/GenBank/DDBJ databases">
        <authorList>
            <person name="Rombauts S."/>
        </authorList>
    </citation>
    <scope>NUCLEOTIDE SEQUENCE</scope>
    <source>
        <strain evidence="6">London</strain>
    </source>
</reference>
<proteinExistence type="predicted"/>